<sequence length="28" mass="3131">MLKLQSLPDEPAPMIAATVDQIMRNYAL</sequence>
<feature type="non-terminal residue" evidence="1">
    <location>
        <position position="28"/>
    </location>
</feature>
<evidence type="ECO:0000313" key="1">
    <source>
        <dbReference type="EMBL" id="KKL20295.1"/>
    </source>
</evidence>
<reference evidence="1" key="1">
    <citation type="journal article" date="2015" name="Nature">
        <title>Complex archaea that bridge the gap between prokaryotes and eukaryotes.</title>
        <authorList>
            <person name="Spang A."/>
            <person name="Saw J.H."/>
            <person name="Jorgensen S.L."/>
            <person name="Zaremba-Niedzwiedzka K."/>
            <person name="Martijn J."/>
            <person name="Lind A.E."/>
            <person name="van Eijk R."/>
            <person name="Schleper C."/>
            <person name="Guy L."/>
            <person name="Ettema T.J."/>
        </authorList>
    </citation>
    <scope>NUCLEOTIDE SEQUENCE</scope>
</reference>
<dbReference type="EMBL" id="LAZR01038153">
    <property type="protein sequence ID" value="KKL20295.1"/>
    <property type="molecule type" value="Genomic_DNA"/>
</dbReference>
<dbReference type="AlphaFoldDB" id="A0A0F9BF00"/>
<comment type="caution">
    <text evidence="1">The sequence shown here is derived from an EMBL/GenBank/DDBJ whole genome shotgun (WGS) entry which is preliminary data.</text>
</comment>
<organism evidence="1">
    <name type="scientific">marine sediment metagenome</name>
    <dbReference type="NCBI Taxonomy" id="412755"/>
    <lineage>
        <taxon>unclassified sequences</taxon>
        <taxon>metagenomes</taxon>
        <taxon>ecological metagenomes</taxon>
    </lineage>
</organism>
<gene>
    <name evidence="1" type="ORF">LCGC14_2456900</name>
</gene>
<protein>
    <submittedName>
        <fullName evidence="1">Uncharacterized protein</fullName>
    </submittedName>
</protein>
<proteinExistence type="predicted"/>
<name>A0A0F9BF00_9ZZZZ</name>
<accession>A0A0F9BF00</accession>